<name>A0A133XJ42_9RHOO</name>
<dbReference type="AlphaFoldDB" id="A0A133XJ42"/>
<gene>
    <name evidence="1" type="ORF">AT959_09600</name>
</gene>
<evidence type="ECO:0000313" key="2">
    <source>
        <dbReference type="Proteomes" id="UP000070186"/>
    </source>
</evidence>
<protein>
    <submittedName>
        <fullName evidence="1">Uncharacterized protein</fullName>
    </submittedName>
</protein>
<organism evidence="1 2">
    <name type="scientific">Dechloromonas denitrificans</name>
    <dbReference type="NCBI Taxonomy" id="281362"/>
    <lineage>
        <taxon>Bacteria</taxon>
        <taxon>Pseudomonadati</taxon>
        <taxon>Pseudomonadota</taxon>
        <taxon>Betaproteobacteria</taxon>
        <taxon>Rhodocyclales</taxon>
        <taxon>Azonexaceae</taxon>
        <taxon>Dechloromonas</taxon>
    </lineage>
</organism>
<accession>A0A133XJ42</accession>
<reference evidence="1 2" key="1">
    <citation type="submission" date="2015-12" db="EMBL/GenBank/DDBJ databases">
        <title>Nitrous oxide reduction kinetics distinguish bacteria harboring typical versus atypical NosZ.</title>
        <authorList>
            <person name="Yoon S."/>
            <person name="Nissen S."/>
            <person name="Park D."/>
            <person name="Sanford R.A."/>
            <person name="Loeffler F.E."/>
        </authorList>
    </citation>
    <scope>NUCLEOTIDE SEQUENCE [LARGE SCALE GENOMIC DNA]</scope>
    <source>
        <strain evidence="1 2">ATCC BAA-841</strain>
    </source>
</reference>
<dbReference type="Proteomes" id="UP000070186">
    <property type="component" value="Unassembled WGS sequence"/>
</dbReference>
<dbReference type="EMBL" id="LODL01000019">
    <property type="protein sequence ID" value="KXB30954.1"/>
    <property type="molecule type" value="Genomic_DNA"/>
</dbReference>
<proteinExistence type="predicted"/>
<comment type="caution">
    <text evidence="1">The sequence shown here is derived from an EMBL/GenBank/DDBJ whole genome shotgun (WGS) entry which is preliminary data.</text>
</comment>
<dbReference type="STRING" id="281362.AT959_09600"/>
<dbReference type="RefSeq" id="WP_066882752.1">
    <property type="nucleotide sequence ID" value="NZ_LODL01000019.1"/>
</dbReference>
<evidence type="ECO:0000313" key="1">
    <source>
        <dbReference type="EMBL" id="KXB30954.1"/>
    </source>
</evidence>
<sequence length="88" mass="10008">MRSTRASAAVARLNERSTTDRYFMVLLGNGRFELREQIEGGENRLSEPLELDDFVRFVNATGPQKAPRITKNDAAFAKQLQRKPKTPE</sequence>
<keyword evidence="2" id="KW-1185">Reference proteome</keyword>